<proteinExistence type="predicted"/>
<gene>
    <name evidence="2" type="ORF">CCR75_000123</name>
</gene>
<feature type="region of interest" description="Disordered" evidence="1">
    <location>
        <begin position="256"/>
        <end position="337"/>
    </location>
</feature>
<dbReference type="GeneID" id="94343902"/>
<evidence type="ECO:0000313" key="3">
    <source>
        <dbReference type="Proteomes" id="UP000294530"/>
    </source>
</evidence>
<accession>A0A976NYJ2</accession>
<dbReference type="RefSeq" id="XP_067822110.1">
    <property type="nucleotide sequence ID" value="XM_067958231.1"/>
</dbReference>
<dbReference type="AlphaFoldDB" id="A0A976NYJ2"/>
<dbReference type="OrthoDB" id="165161at2759"/>
<feature type="compositionally biased region" description="Polar residues" evidence="1">
    <location>
        <begin position="262"/>
        <end position="292"/>
    </location>
</feature>
<evidence type="ECO:0000313" key="2">
    <source>
        <dbReference type="EMBL" id="TDH72611.1"/>
    </source>
</evidence>
<dbReference type="KEGG" id="blac:94343902"/>
<protein>
    <submittedName>
        <fullName evidence="2">Uncharacterized protein</fullName>
    </submittedName>
</protein>
<feature type="region of interest" description="Disordered" evidence="1">
    <location>
        <begin position="418"/>
        <end position="448"/>
    </location>
</feature>
<feature type="compositionally biased region" description="Acidic residues" evidence="1">
    <location>
        <begin position="427"/>
        <end position="437"/>
    </location>
</feature>
<organism evidence="2 3">
    <name type="scientific">Bremia lactucae</name>
    <name type="common">Lettuce downy mildew</name>
    <dbReference type="NCBI Taxonomy" id="4779"/>
    <lineage>
        <taxon>Eukaryota</taxon>
        <taxon>Sar</taxon>
        <taxon>Stramenopiles</taxon>
        <taxon>Oomycota</taxon>
        <taxon>Peronosporomycetes</taxon>
        <taxon>Peronosporales</taxon>
        <taxon>Peronosporaceae</taxon>
        <taxon>Bremia</taxon>
    </lineage>
</organism>
<keyword evidence="3" id="KW-1185">Reference proteome</keyword>
<feature type="region of interest" description="Disordered" evidence="1">
    <location>
        <begin position="1"/>
        <end position="44"/>
    </location>
</feature>
<feature type="compositionally biased region" description="Polar residues" evidence="1">
    <location>
        <begin position="315"/>
        <end position="337"/>
    </location>
</feature>
<dbReference type="Proteomes" id="UP000294530">
    <property type="component" value="Unassembled WGS sequence"/>
</dbReference>
<sequence>MDSTLTPRQGSAPRANGARAHGRPKPARLDTRPPPSVRTVPDDSKFKASFQRILDPAATTDDQRYAALSALPTTVDPAQCTQMWIPAPQLAAAHNLSDVLRSLDSTDQPQLWKDERVHLRSFYVSPNRGISFECTSDTALSRLGGLQLTICGITVTIRKYSSYDKLYYVDLRRLPAGVTDPEIYDWFTNLGAQPILISATYACGSLTSRDRTVYFNSVRCPDALFLDKNEPLREIFLVPDDKPCFVHHRERKYNRVKPPSLRSLQRLNSPVSDESMESSNGAAGDQGTSTTRGAKRNSKPRVTIDLSSPPVDTLLPSTPSSRASTLTDAPSGASVTTPKVTFNKRMIVDALPEHATEWQRVQHSQYGIINRGGAKFIEPQGLVPCELYDELSDPHALVYSFPVTPNCYDVLREEGYDSSLPPNVDLDAGEQEDDEDGMTNPVSGFTASSPLLTHETEVTALKTVRTLSLRVEQISIVELQRAIDEFLEQDVLKYTSHEDVLAAIQAQPAYFRRVFHLPLATQNKLVMAQAVYRTICAEPLHEDELTDFHVRLRSRYNNDSIDAAEYFTAMFPSDELQQAALHSAISDLFLMVFAPGIYVDPIKVQALLGPLLPPKRIRYTPFLLWSDLILLCMARTDAILIYLKDVRTPKHVVTALTHLATTPMPANIAARPSRLVNPYL</sequence>
<comment type="caution">
    <text evidence="2">The sequence shown here is derived from an EMBL/GenBank/DDBJ whole genome shotgun (WGS) entry which is preliminary data.</text>
</comment>
<name>A0A976NYJ2_BRELC</name>
<evidence type="ECO:0000256" key="1">
    <source>
        <dbReference type="SAM" id="MobiDB-lite"/>
    </source>
</evidence>
<reference evidence="2 3" key="1">
    <citation type="journal article" date="2021" name="Genome Biol.">
        <title>AFLAP: assembly-free linkage analysis pipeline using k-mers from genome sequencing data.</title>
        <authorList>
            <person name="Fletcher K."/>
            <person name="Zhang L."/>
            <person name="Gil J."/>
            <person name="Han R."/>
            <person name="Cavanaugh K."/>
            <person name="Michelmore R."/>
        </authorList>
    </citation>
    <scope>NUCLEOTIDE SEQUENCE [LARGE SCALE GENOMIC DNA]</scope>
    <source>
        <strain evidence="2 3">SF5</strain>
    </source>
</reference>
<dbReference type="EMBL" id="SHOA02000037">
    <property type="protein sequence ID" value="TDH72611.1"/>
    <property type="molecule type" value="Genomic_DNA"/>
</dbReference>